<organism evidence="1 2">
    <name type="scientific">Hippocampus comes</name>
    <name type="common">Tiger tail seahorse</name>
    <dbReference type="NCBI Taxonomy" id="109280"/>
    <lineage>
        <taxon>Eukaryota</taxon>
        <taxon>Metazoa</taxon>
        <taxon>Chordata</taxon>
        <taxon>Craniata</taxon>
        <taxon>Vertebrata</taxon>
        <taxon>Euteleostomi</taxon>
        <taxon>Actinopterygii</taxon>
        <taxon>Neopterygii</taxon>
        <taxon>Teleostei</taxon>
        <taxon>Neoteleostei</taxon>
        <taxon>Acanthomorphata</taxon>
        <taxon>Syngnathiaria</taxon>
        <taxon>Syngnathiformes</taxon>
        <taxon>Syngnathoidei</taxon>
        <taxon>Syngnathidae</taxon>
        <taxon>Hippocampus</taxon>
    </lineage>
</organism>
<name>A0A3Q3D276_HIPCM</name>
<dbReference type="GeneTree" id="ENSGT00940000178636"/>
<proteinExistence type="predicted"/>
<accession>A0A3Q3D276</accession>
<dbReference type="AlphaFoldDB" id="A0A3Q3D276"/>
<reference evidence="1" key="1">
    <citation type="submission" date="2025-08" db="UniProtKB">
        <authorList>
            <consortium name="Ensembl"/>
        </authorList>
    </citation>
    <scope>IDENTIFICATION</scope>
</reference>
<keyword evidence="2" id="KW-1185">Reference proteome</keyword>
<dbReference type="InterPro" id="IPR053134">
    <property type="entry name" value="RNA-dir_DNA_polymerase"/>
</dbReference>
<dbReference type="Ensembl" id="ENSHCOT00000013448.1">
    <property type="protein sequence ID" value="ENSHCOP00000000639.1"/>
    <property type="gene ID" value="ENSHCOG00000001480.1"/>
</dbReference>
<dbReference type="Gene3D" id="3.10.10.10">
    <property type="entry name" value="HIV Type 1 Reverse Transcriptase, subunit A, domain 1"/>
    <property type="match status" value="1"/>
</dbReference>
<protein>
    <recommendedName>
        <fullName evidence="3">Reverse transcriptase domain-containing protein</fullName>
    </recommendedName>
</protein>
<evidence type="ECO:0000313" key="1">
    <source>
        <dbReference type="Ensembl" id="ENSHCOP00000000639.1"/>
    </source>
</evidence>
<reference evidence="1" key="2">
    <citation type="submission" date="2025-09" db="UniProtKB">
        <authorList>
            <consortium name="Ensembl"/>
        </authorList>
    </citation>
    <scope>IDENTIFICATION</scope>
</reference>
<dbReference type="SUPFAM" id="SSF56672">
    <property type="entry name" value="DNA/RNA polymerases"/>
    <property type="match status" value="1"/>
</dbReference>
<dbReference type="PANTHER" id="PTHR24559">
    <property type="entry name" value="TRANSPOSON TY3-I GAG-POL POLYPROTEIN"/>
    <property type="match status" value="1"/>
</dbReference>
<evidence type="ECO:0008006" key="3">
    <source>
        <dbReference type="Google" id="ProtNLM"/>
    </source>
</evidence>
<dbReference type="Proteomes" id="UP000264820">
    <property type="component" value="Unplaced"/>
</dbReference>
<dbReference type="InterPro" id="IPR043502">
    <property type="entry name" value="DNA/RNA_pol_sf"/>
</dbReference>
<sequence>MNQMAKRKKDDEPNDAHGEWTEGFTLVERTGSVVCLIYNDKIPSMKRLNVKWRFDTRHAMFANTLRETAERKHAKLLIRLPASQQQLRVWTQQCDYNSASFTPLHLSPEQQIQVAEVKVSYSSLFKDKPGRTDLITHKIMLKENKPVRLRPSRIPEQQVEPLKQEVQAMLDMGIIEPSKSEWSNPIVLVPKKDSSQLTILLRHEKAQ</sequence>
<dbReference type="PANTHER" id="PTHR24559:SF454">
    <property type="entry name" value="RIBONUCLEASE H"/>
    <property type="match status" value="1"/>
</dbReference>
<evidence type="ECO:0000313" key="2">
    <source>
        <dbReference type="Proteomes" id="UP000264820"/>
    </source>
</evidence>